<dbReference type="RefSeq" id="WP_079698972.1">
    <property type="nucleotide sequence ID" value="NZ_JADNAH010000026.1"/>
</dbReference>
<dbReference type="InterPro" id="IPR035906">
    <property type="entry name" value="MetI-like_sf"/>
</dbReference>
<dbReference type="PROSITE" id="PS50928">
    <property type="entry name" value="ABC_TM1"/>
    <property type="match status" value="1"/>
</dbReference>
<reference evidence="9 10" key="1">
    <citation type="submission" date="2019-03" db="EMBL/GenBank/DDBJ databases">
        <title>Genomic Encyclopedia of Type Strains, Phase IV (KMG-IV): sequencing the most valuable type-strain genomes for metagenomic binning, comparative biology and taxonomic classification.</title>
        <authorList>
            <person name="Goeker M."/>
        </authorList>
    </citation>
    <scope>NUCLEOTIDE SEQUENCE [LARGE SCALE GENOMIC DNA]</scope>
    <source>
        <strain evidence="9 10">DSM 100433</strain>
    </source>
</reference>
<evidence type="ECO:0000256" key="4">
    <source>
        <dbReference type="ARBA" id="ARBA00022692"/>
    </source>
</evidence>
<dbReference type="InterPro" id="IPR050809">
    <property type="entry name" value="UgpAE/MalFG_permease"/>
</dbReference>
<comment type="subcellular location">
    <subcellularLocation>
        <location evidence="1 7">Cell membrane</location>
        <topology evidence="1 7">Multi-pass membrane protein</topology>
    </subcellularLocation>
</comment>
<evidence type="ECO:0000256" key="2">
    <source>
        <dbReference type="ARBA" id="ARBA00022448"/>
    </source>
</evidence>
<dbReference type="GO" id="GO:0055085">
    <property type="term" value="P:transmembrane transport"/>
    <property type="evidence" value="ECO:0007669"/>
    <property type="project" value="InterPro"/>
</dbReference>
<dbReference type="SUPFAM" id="SSF161098">
    <property type="entry name" value="MetI-like"/>
    <property type="match status" value="1"/>
</dbReference>
<feature type="domain" description="ABC transmembrane type-1" evidence="8">
    <location>
        <begin position="105"/>
        <end position="319"/>
    </location>
</feature>
<dbReference type="Gene3D" id="1.10.3720.10">
    <property type="entry name" value="MetI-like"/>
    <property type="match status" value="1"/>
</dbReference>
<evidence type="ECO:0000256" key="1">
    <source>
        <dbReference type="ARBA" id="ARBA00004651"/>
    </source>
</evidence>
<evidence type="ECO:0000259" key="8">
    <source>
        <dbReference type="PROSITE" id="PS50928"/>
    </source>
</evidence>
<dbReference type="CDD" id="cd06261">
    <property type="entry name" value="TM_PBP2"/>
    <property type="match status" value="1"/>
</dbReference>
<proteinExistence type="inferred from homology"/>
<feature type="transmembrane region" description="Helical" evidence="7">
    <location>
        <begin position="75"/>
        <end position="96"/>
    </location>
</feature>
<feature type="transmembrane region" description="Helical" evidence="7">
    <location>
        <begin position="142"/>
        <end position="161"/>
    </location>
</feature>
<keyword evidence="10" id="KW-1185">Reference proteome</keyword>
<accession>A0A9X8UJZ8</accession>
<comment type="caution">
    <text evidence="9">The sequence shown here is derived from an EMBL/GenBank/DDBJ whole genome shotgun (WGS) entry which is preliminary data.</text>
</comment>
<keyword evidence="2 7" id="KW-0813">Transport</keyword>
<keyword evidence="6 7" id="KW-0472">Membrane</keyword>
<sequence>MPTATAAKPKTIQTAKAADELKARKELEKKDRNRLIRRDLKQNYAVYLMLLPVIAYFIIFHYLPMGGIAMAFQDFSFRLGFLGSPFVGFKHFLAFFNSIYFFRLLKNTLLLSMYGLLISFPVPIILALLLNEVRNQRFKKTVQTISYLPYFISVVVVVGILQDFTKSQGLLTQLSVLLGGDGGNLLGKPEAFRALFIGSNVWQHIGYSSIIYISALSGIDQELYEAAKIDGAGRWKQTLHVTLPGLMPTIVILFIMRLGEVMTLDYEKVLLMYGPSTYQTADIIQTYVYRIGLQNGDYSYATAVGLFNSLINFIVIFIANKISQKVGETSLW</sequence>
<evidence type="ECO:0000256" key="3">
    <source>
        <dbReference type="ARBA" id="ARBA00022475"/>
    </source>
</evidence>
<evidence type="ECO:0000256" key="5">
    <source>
        <dbReference type="ARBA" id="ARBA00022989"/>
    </source>
</evidence>
<organism evidence="9 10">
    <name type="scientific">Harryflintia acetispora</name>
    <dbReference type="NCBI Taxonomy" id="1849041"/>
    <lineage>
        <taxon>Bacteria</taxon>
        <taxon>Bacillati</taxon>
        <taxon>Bacillota</taxon>
        <taxon>Clostridia</taxon>
        <taxon>Eubacteriales</taxon>
        <taxon>Oscillospiraceae</taxon>
        <taxon>Harryflintia</taxon>
    </lineage>
</organism>
<feature type="transmembrane region" description="Helical" evidence="7">
    <location>
        <begin position="44"/>
        <end position="63"/>
    </location>
</feature>
<dbReference type="OrthoDB" id="2637002at2"/>
<dbReference type="GO" id="GO:0005886">
    <property type="term" value="C:plasma membrane"/>
    <property type="evidence" value="ECO:0007669"/>
    <property type="project" value="UniProtKB-SubCell"/>
</dbReference>
<keyword evidence="3" id="KW-1003">Cell membrane</keyword>
<dbReference type="PANTHER" id="PTHR43227">
    <property type="entry name" value="BLL4140 PROTEIN"/>
    <property type="match status" value="1"/>
</dbReference>
<name>A0A9X8UJZ8_9FIRM</name>
<dbReference type="EMBL" id="SLUK01000003">
    <property type="protein sequence ID" value="TCL44119.1"/>
    <property type="molecule type" value="Genomic_DNA"/>
</dbReference>
<evidence type="ECO:0000256" key="7">
    <source>
        <dbReference type="RuleBase" id="RU363032"/>
    </source>
</evidence>
<protein>
    <submittedName>
        <fullName evidence="9">Aldouronate transport system permease protein</fullName>
    </submittedName>
</protein>
<dbReference type="PANTHER" id="PTHR43227:SF11">
    <property type="entry name" value="BLL4140 PROTEIN"/>
    <property type="match status" value="1"/>
</dbReference>
<dbReference type="Pfam" id="PF00528">
    <property type="entry name" value="BPD_transp_1"/>
    <property type="match status" value="1"/>
</dbReference>
<dbReference type="Proteomes" id="UP000294682">
    <property type="component" value="Unassembled WGS sequence"/>
</dbReference>
<comment type="similarity">
    <text evidence="7">Belongs to the binding-protein-dependent transport system permease family.</text>
</comment>
<gene>
    <name evidence="9" type="ORF">EDD78_103157</name>
</gene>
<dbReference type="InterPro" id="IPR000515">
    <property type="entry name" value="MetI-like"/>
</dbReference>
<keyword evidence="4 7" id="KW-0812">Transmembrane</keyword>
<evidence type="ECO:0000313" key="10">
    <source>
        <dbReference type="Proteomes" id="UP000294682"/>
    </source>
</evidence>
<dbReference type="AlphaFoldDB" id="A0A9X8UJZ8"/>
<keyword evidence="5 7" id="KW-1133">Transmembrane helix</keyword>
<feature type="transmembrane region" description="Helical" evidence="7">
    <location>
        <begin position="108"/>
        <end position="130"/>
    </location>
</feature>
<evidence type="ECO:0000256" key="6">
    <source>
        <dbReference type="ARBA" id="ARBA00023136"/>
    </source>
</evidence>
<feature type="transmembrane region" description="Helical" evidence="7">
    <location>
        <begin position="238"/>
        <end position="256"/>
    </location>
</feature>
<feature type="transmembrane region" description="Helical" evidence="7">
    <location>
        <begin position="298"/>
        <end position="319"/>
    </location>
</feature>
<evidence type="ECO:0000313" key="9">
    <source>
        <dbReference type="EMBL" id="TCL44119.1"/>
    </source>
</evidence>